<name>G8UJA6_TANFA</name>
<evidence type="ECO:0000313" key="2">
    <source>
        <dbReference type="Proteomes" id="UP000005436"/>
    </source>
</evidence>
<gene>
    <name evidence="1" type="ordered locus">BFO_2235</name>
</gene>
<keyword evidence="2" id="KW-1185">Reference proteome</keyword>
<evidence type="ECO:0000313" key="1">
    <source>
        <dbReference type="EMBL" id="AEW19807.1"/>
    </source>
</evidence>
<sequence length="99" mass="10899">MLSAIFMLATATVTIWNMYKNRTVTKLSGLTLDNIEALASEDGGGGAGVYFQENTIESMTFEIVGNFRKVTTTGQRYCIYGGSQYCTPGPYTEVTWTMI</sequence>
<accession>G8UJA6</accession>
<dbReference type="STRING" id="203275.BFO_2235"/>
<dbReference type="EMBL" id="CP003191">
    <property type="protein sequence ID" value="AEW19807.1"/>
    <property type="molecule type" value="Genomic_DNA"/>
</dbReference>
<dbReference type="KEGG" id="tfo:BFO_2235"/>
<protein>
    <submittedName>
        <fullName evidence="1">Uncharacterized protein</fullName>
    </submittedName>
</protein>
<dbReference type="HOGENOM" id="CLU_2319138_0_0_10"/>
<dbReference type="Proteomes" id="UP000005436">
    <property type="component" value="Chromosome"/>
</dbReference>
<dbReference type="AlphaFoldDB" id="G8UJA6"/>
<dbReference type="PATRIC" id="fig|203275.8.peg.2025"/>
<organism evidence="1 2">
    <name type="scientific">Tannerella forsythia (strain ATCC 43037 / JCM 10827 / CCUG 21028 A / KCTC 5666 / FDC 338)</name>
    <name type="common">Bacteroides forsythus</name>
    <dbReference type="NCBI Taxonomy" id="203275"/>
    <lineage>
        <taxon>Bacteria</taxon>
        <taxon>Pseudomonadati</taxon>
        <taxon>Bacteroidota</taxon>
        <taxon>Bacteroidia</taxon>
        <taxon>Bacteroidales</taxon>
        <taxon>Tannerellaceae</taxon>
        <taxon>Tannerella</taxon>
    </lineage>
</organism>
<proteinExistence type="predicted"/>
<reference evidence="2" key="1">
    <citation type="submission" date="2011-12" db="EMBL/GenBank/DDBJ databases">
        <title>Complete sequence of Tannerella forsythia ATCC 43037.</title>
        <authorList>
            <person name="Dewhirst F."/>
            <person name="Tanner A."/>
            <person name="Izard J."/>
            <person name="Brinkac L."/>
            <person name="Durkin A.S."/>
            <person name="Hostetler J."/>
            <person name="Shetty J."/>
            <person name="Torralba M."/>
            <person name="Gill S."/>
            <person name="Nelson K."/>
        </authorList>
    </citation>
    <scope>NUCLEOTIDE SEQUENCE [LARGE SCALE GENOMIC DNA]</scope>
    <source>
        <strain evidence="2">ATCC 43037 / JCM 10827 / CCUG 33226 / KCTC 5666 / FDC 338</strain>
    </source>
</reference>